<reference evidence="1 2" key="1">
    <citation type="submission" date="2016-09" db="EMBL/GenBank/DDBJ databases">
        <title>Rhizobium oryziradicis sp. nov., isolated from the root of rice.</title>
        <authorList>
            <person name="Zhao J."/>
            <person name="Zhang X."/>
        </authorList>
    </citation>
    <scope>NUCLEOTIDE SEQUENCE [LARGE SCALE GENOMIC DNA]</scope>
    <source>
        <strain evidence="1 2">N19</strain>
    </source>
</reference>
<dbReference type="Proteomes" id="UP000186894">
    <property type="component" value="Unassembled WGS sequence"/>
</dbReference>
<name>A0A1Q8ZPB3_9HYPH</name>
<protein>
    <submittedName>
        <fullName evidence="1">Uncharacterized protein</fullName>
    </submittedName>
</protein>
<evidence type="ECO:0000313" key="1">
    <source>
        <dbReference type="EMBL" id="OLP43741.1"/>
    </source>
</evidence>
<comment type="caution">
    <text evidence="1">The sequence shown here is derived from an EMBL/GenBank/DDBJ whole genome shotgun (WGS) entry which is preliminary data.</text>
</comment>
<dbReference type="EMBL" id="MKIM01000028">
    <property type="protein sequence ID" value="OLP43741.1"/>
    <property type="molecule type" value="Genomic_DNA"/>
</dbReference>
<accession>A0A1Q8ZPB3</accession>
<proteinExistence type="predicted"/>
<sequence length="83" mass="9652">MKRRFPEPHHHGAISQLLITREQVRDLRRSRINRVERPILDLHEVFEAVLRVEDGISTAVSLEVLGLVEVEEDDTAFWPPRSS</sequence>
<keyword evidence="2" id="KW-1185">Reference proteome</keyword>
<dbReference type="AlphaFoldDB" id="A0A1Q8ZPB3"/>
<gene>
    <name evidence="1" type="ORF">BJF95_23185</name>
</gene>
<organism evidence="1 2">
    <name type="scientific">Rhizobium oryziradicis</name>
    <dbReference type="NCBI Taxonomy" id="1867956"/>
    <lineage>
        <taxon>Bacteria</taxon>
        <taxon>Pseudomonadati</taxon>
        <taxon>Pseudomonadota</taxon>
        <taxon>Alphaproteobacteria</taxon>
        <taxon>Hyphomicrobiales</taxon>
        <taxon>Rhizobiaceae</taxon>
        <taxon>Rhizobium/Agrobacterium group</taxon>
        <taxon>Rhizobium</taxon>
    </lineage>
</organism>
<evidence type="ECO:0000313" key="2">
    <source>
        <dbReference type="Proteomes" id="UP000186894"/>
    </source>
</evidence>